<evidence type="ECO:0000256" key="1">
    <source>
        <dbReference type="ARBA" id="ARBA00006611"/>
    </source>
</evidence>
<dbReference type="Proteomes" id="UP000254454">
    <property type="component" value="Unassembled WGS sequence"/>
</dbReference>
<dbReference type="SUPFAM" id="SSF52540">
    <property type="entry name" value="P-loop containing nucleoside triphosphate hydrolases"/>
    <property type="match status" value="1"/>
</dbReference>
<dbReference type="RefSeq" id="WP_181883057.1">
    <property type="nucleotide sequence ID" value="NZ_QONN01000173.1"/>
</dbReference>
<sequence>MDTLLPLDQFSFAGGVTPDRLRGFLVHCYRHGVSDIHLQSGGPLIVGHHGRMIRCSPFTLDHPTLLYLTDQIFSPDIKALIQRGTGADRSLQLEGNSDGRFGLQRGERLRFRANFTQATIRGLSTAAAVTLRVINNHIPDLADMGLPEDLFRALAALPHEGIGLICGPTGSGKSTLLTATYQHHGRTSPHCKIVTYEDPVEALLGGNEWVLQPQQCEVGKDVPSFAAGLRLSMRQAPTIIGIGEIRDGETVEGMVNCALSGHLCLGTEHAFSPGHAFSRSVRMLPSDNREPLAWDMLELLQFIIVQRLIPTTDGRRQAIREYILFDESVRSQLRQHAWNQWPSVLNDMLTRNGARIADAAWSLYQEGRITEATATEYIGFQEFTRRKKHG</sequence>
<dbReference type="PANTHER" id="PTHR30486:SF6">
    <property type="entry name" value="TYPE IV PILUS RETRACTATION ATPASE PILT"/>
    <property type="match status" value="1"/>
</dbReference>
<dbReference type="Pfam" id="PF00437">
    <property type="entry name" value="T2SSE"/>
    <property type="match status" value="1"/>
</dbReference>
<name>A0A370V031_9ESCH</name>
<feature type="domain" description="Bacterial type II secretion system protein E" evidence="2">
    <location>
        <begin position="124"/>
        <end position="313"/>
    </location>
</feature>
<dbReference type="PANTHER" id="PTHR30486">
    <property type="entry name" value="TWITCHING MOTILITY PROTEIN PILT"/>
    <property type="match status" value="1"/>
</dbReference>
<evidence type="ECO:0000313" key="4">
    <source>
        <dbReference type="Proteomes" id="UP000254454"/>
    </source>
</evidence>
<accession>A0A370V031</accession>
<dbReference type="InterPro" id="IPR050921">
    <property type="entry name" value="T4SS_GSP_E_ATPase"/>
</dbReference>
<comment type="similarity">
    <text evidence="1">Belongs to the GSP E family.</text>
</comment>
<dbReference type="NCBIfam" id="TIGR02525">
    <property type="entry name" value="plasmid_TraJ"/>
    <property type="match status" value="1"/>
</dbReference>
<evidence type="ECO:0000313" key="3">
    <source>
        <dbReference type="EMBL" id="RDR20398.1"/>
    </source>
</evidence>
<protein>
    <submittedName>
        <fullName evidence="3">Twitching mobility protein</fullName>
    </submittedName>
</protein>
<dbReference type="Gene3D" id="3.30.450.90">
    <property type="match status" value="1"/>
</dbReference>
<evidence type="ECO:0000259" key="2">
    <source>
        <dbReference type="Pfam" id="PF00437"/>
    </source>
</evidence>
<dbReference type="Gene3D" id="3.40.50.300">
    <property type="entry name" value="P-loop containing nucleotide triphosphate hydrolases"/>
    <property type="match status" value="1"/>
</dbReference>
<dbReference type="AlphaFoldDB" id="A0A370V031"/>
<dbReference type="InterPro" id="IPR027417">
    <property type="entry name" value="P-loop_NTPase"/>
</dbReference>
<organism evidence="3 4">
    <name type="scientific">Escherichia marmotae</name>
    <dbReference type="NCBI Taxonomy" id="1499973"/>
    <lineage>
        <taxon>Bacteria</taxon>
        <taxon>Pseudomonadati</taxon>
        <taxon>Pseudomonadota</taxon>
        <taxon>Gammaproteobacteria</taxon>
        <taxon>Enterobacterales</taxon>
        <taxon>Enterobacteriaceae</taxon>
        <taxon>Escherichia</taxon>
    </lineage>
</organism>
<comment type="caution">
    <text evidence="3">The sequence shown here is derived from an EMBL/GenBank/DDBJ whole genome shotgun (WGS) entry which is preliminary data.</text>
</comment>
<proteinExistence type="inferred from homology"/>
<dbReference type="InterPro" id="IPR013364">
    <property type="entry name" value="ATPase_plasmid-transfer_TraJ"/>
</dbReference>
<reference evidence="3 4" key="1">
    <citation type="submission" date="2018-06" db="EMBL/GenBank/DDBJ databases">
        <title>Recombination Drives Gene Content and Phenotype Evolution in Wild Type E. coli Strains.</title>
        <authorList>
            <person name="Field C.M."/>
            <person name="Silander O.K."/>
            <person name="Van Nimwegen E."/>
        </authorList>
    </citation>
    <scope>NUCLEOTIDE SEQUENCE [LARGE SCALE GENOMIC DNA]</scope>
    <source>
        <strain evidence="3 4">SC344</strain>
    </source>
</reference>
<dbReference type="EMBL" id="QONO01000296">
    <property type="protein sequence ID" value="RDR20398.1"/>
    <property type="molecule type" value="Genomic_DNA"/>
</dbReference>
<dbReference type="InterPro" id="IPR001482">
    <property type="entry name" value="T2SS/T4SS_dom"/>
</dbReference>
<gene>
    <name evidence="3" type="primary">pilT_1</name>
    <name evidence="3" type="ORF">C4A13_03211</name>
</gene>
<dbReference type="GO" id="GO:0016887">
    <property type="term" value="F:ATP hydrolysis activity"/>
    <property type="evidence" value="ECO:0007669"/>
    <property type="project" value="InterPro"/>
</dbReference>